<evidence type="ECO:0000256" key="6">
    <source>
        <dbReference type="ARBA" id="ARBA00022692"/>
    </source>
</evidence>
<dbReference type="InterPro" id="IPR017452">
    <property type="entry name" value="GPCR_Rhodpsn_7TM"/>
</dbReference>
<keyword evidence="13 17" id="KW-0675">Receptor</keyword>
<keyword evidence="12" id="KW-1015">Disulfide bond</keyword>
<evidence type="ECO:0000256" key="9">
    <source>
        <dbReference type="ARBA" id="ARBA00022991"/>
    </source>
</evidence>
<sequence>MSKDFYLYENISKISPFEGPQYHLAPKWVFYLQAAFMGFVFFCGTPLNATVLLVTAKYKKLRQPLNYILVNISVAGLIFDVFSVSQVFLSSLRGYFFLGHTMCALESSMGTIAALVTAWSLAVLAFERYLVICKPLGNFKFGTSHALAGVSFTWVMGVGCAVPPFFGWSRYIPEGLGCSCGPDWYMTGTEYNSESYTYFLMVTCFFAPLLCIVFSYSQLLGALRAVAAQQAESASTQKAEKEVSRMIIMMVMSYLICYTPYAIAAMYYTLDHESEKDYRLVSIPALFSKSSSVYNPFIYCFMNKQFNACIMETVFGKKIEDGSEVSKTEVSSVA</sequence>
<keyword evidence="8 17" id="KW-1133">Transmembrane helix</keyword>
<keyword evidence="5 17" id="KW-0716">Sensory transduction</keyword>
<dbReference type="PRINTS" id="PR00574">
    <property type="entry name" value="OPSINBLUE"/>
</dbReference>
<reference evidence="20" key="1">
    <citation type="submission" date="2025-08" db="UniProtKB">
        <authorList>
            <consortium name="RefSeq"/>
        </authorList>
    </citation>
    <scope>IDENTIFICATION</scope>
</reference>
<evidence type="ECO:0000256" key="15">
    <source>
        <dbReference type="ARBA" id="ARBA00023224"/>
    </source>
</evidence>
<proteinExistence type="inferred from homology"/>
<evidence type="ECO:0000256" key="7">
    <source>
        <dbReference type="ARBA" id="ARBA00022925"/>
    </source>
</evidence>
<keyword evidence="14" id="KW-0325">Glycoprotein</keyword>
<evidence type="ECO:0000256" key="11">
    <source>
        <dbReference type="ARBA" id="ARBA00023136"/>
    </source>
</evidence>
<dbReference type="OrthoDB" id="6142583at2759"/>
<keyword evidence="6 17" id="KW-0812">Transmembrane</keyword>
<evidence type="ECO:0000256" key="5">
    <source>
        <dbReference type="ARBA" id="ARBA00022606"/>
    </source>
</evidence>
<dbReference type="RefSeq" id="XP_012687386.2">
    <property type="nucleotide sequence ID" value="XM_012831932.3"/>
</dbReference>
<dbReference type="InterPro" id="IPR050125">
    <property type="entry name" value="GPCR_opsins"/>
</dbReference>
<feature type="transmembrane region" description="Helical" evidence="17">
    <location>
        <begin position="67"/>
        <end position="89"/>
    </location>
</feature>
<dbReference type="GO" id="GO:0016020">
    <property type="term" value="C:membrane"/>
    <property type="evidence" value="ECO:0007669"/>
    <property type="project" value="UniProtKB-SubCell"/>
</dbReference>
<evidence type="ECO:0000259" key="18">
    <source>
        <dbReference type="PROSITE" id="PS50262"/>
    </source>
</evidence>
<dbReference type="Pfam" id="PF00001">
    <property type="entry name" value="7tm_1"/>
    <property type="match status" value="1"/>
</dbReference>
<dbReference type="InterPro" id="IPR001521">
    <property type="entry name" value="Opsin_blue"/>
</dbReference>
<dbReference type="SUPFAM" id="SSF81321">
    <property type="entry name" value="Family A G protein-coupled receptor-like"/>
    <property type="match status" value="1"/>
</dbReference>
<keyword evidence="11 17" id="KW-0472">Membrane</keyword>
<keyword evidence="4" id="KW-0597">Phosphoprotein</keyword>
<dbReference type="Proteomes" id="UP000515152">
    <property type="component" value="Chromosome 16"/>
</dbReference>
<dbReference type="GO" id="GO:0009881">
    <property type="term" value="F:photoreceptor activity"/>
    <property type="evidence" value="ECO:0007669"/>
    <property type="project" value="UniProtKB-KW"/>
</dbReference>
<evidence type="ECO:0000256" key="3">
    <source>
        <dbReference type="ARBA" id="ARBA00022543"/>
    </source>
</evidence>
<keyword evidence="19" id="KW-1185">Reference proteome</keyword>
<keyword evidence="7 17" id="KW-0681">Retinal protein</keyword>
<accession>A0A6P3W230</accession>
<evidence type="ECO:0000256" key="8">
    <source>
        <dbReference type="ARBA" id="ARBA00022989"/>
    </source>
</evidence>
<evidence type="ECO:0000313" key="19">
    <source>
        <dbReference type="Proteomes" id="UP000515152"/>
    </source>
</evidence>
<protein>
    <submittedName>
        <fullName evidence="20">Opsin-1, short-wave-sensitive 1</fullName>
    </submittedName>
</protein>
<dbReference type="InterPro" id="IPR001760">
    <property type="entry name" value="Opsin"/>
</dbReference>
<dbReference type="PRINTS" id="PR00238">
    <property type="entry name" value="OPSIN"/>
</dbReference>
<dbReference type="GO" id="GO:0007602">
    <property type="term" value="P:phototransduction"/>
    <property type="evidence" value="ECO:0007669"/>
    <property type="project" value="UniProtKB-KW"/>
</dbReference>
<keyword evidence="3 17" id="KW-0600">Photoreceptor protein</keyword>
<evidence type="ECO:0000256" key="4">
    <source>
        <dbReference type="ARBA" id="ARBA00022553"/>
    </source>
</evidence>
<dbReference type="PRINTS" id="PR00237">
    <property type="entry name" value="GPCRRHODOPSN"/>
</dbReference>
<dbReference type="PROSITE" id="PS00237">
    <property type="entry name" value="G_PROTEIN_RECEP_F1_1"/>
    <property type="match status" value="1"/>
</dbReference>
<dbReference type="CTD" id="30582"/>
<comment type="subcellular location">
    <subcellularLocation>
        <location evidence="2 17">Membrane</location>
        <topology evidence="2 17">Multi-pass membrane protein</topology>
    </subcellularLocation>
</comment>
<dbReference type="InterPro" id="IPR000276">
    <property type="entry name" value="GPCR_Rhodpsn"/>
</dbReference>
<feature type="transmembrane region" description="Helical" evidence="17">
    <location>
        <begin position="109"/>
        <end position="126"/>
    </location>
</feature>
<evidence type="ECO:0000256" key="10">
    <source>
        <dbReference type="ARBA" id="ARBA00023040"/>
    </source>
</evidence>
<feature type="transmembrane region" description="Helical" evidence="17">
    <location>
        <begin position="28"/>
        <end position="55"/>
    </location>
</feature>
<dbReference type="PANTHER" id="PTHR24240">
    <property type="entry name" value="OPSIN"/>
    <property type="match status" value="1"/>
</dbReference>
<dbReference type="GO" id="GO:0007601">
    <property type="term" value="P:visual perception"/>
    <property type="evidence" value="ECO:0007669"/>
    <property type="project" value="UniProtKB-KW"/>
</dbReference>
<name>A0A6P3W230_CLUHA</name>
<feature type="transmembrane region" description="Helical" evidence="17">
    <location>
        <begin position="146"/>
        <end position="166"/>
    </location>
</feature>
<gene>
    <name evidence="20" type="primary">opn1sw1</name>
</gene>
<comment type="similarity">
    <text evidence="17">Belongs to the G-protein coupled receptor 1 family. Opsin subfamily.</text>
</comment>
<keyword evidence="16" id="KW-0844">Vision</keyword>
<evidence type="ECO:0000256" key="1">
    <source>
        <dbReference type="ARBA" id="ARBA00002881"/>
    </source>
</evidence>
<evidence type="ECO:0000256" key="16">
    <source>
        <dbReference type="ARBA" id="ARBA00023305"/>
    </source>
</evidence>
<evidence type="ECO:0000256" key="2">
    <source>
        <dbReference type="ARBA" id="ARBA00004141"/>
    </source>
</evidence>
<feature type="domain" description="G-protein coupled receptors family 1 profile" evidence="18">
    <location>
        <begin position="47"/>
        <end position="299"/>
    </location>
</feature>
<dbReference type="KEGG" id="char:105904100"/>
<evidence type="ECO:0000256" key="17">
    <source>
        <dbReference type="RuleBase" id="RU004951"/>
    </source>
</evidence>
<evidence type="ECO:0000313" key="20">
    <source>
        <dbReference type="RefSeq" id="XP_012687386.2"/>
    </source>
</evidence>
<keyword evidence="9 17" id="KW-0157">Chromophore</keyword>
<dbReference type="PROSITE" id="PS00238">
    <property type="entry name" value="OPSIN"/>
    <property type="match status" value="1"/>
</dbReference>
<dbReference type="Gene3D" id="1.20.1070.10">
    <property type="entry name" value="Rhodopsin 7-helix transmembrane proteins"/>
    <property type="match status" value="1"/>
</dbReference>
<dbReference type="InterPro" id="IPR027430">
    <property type="entry name" value="Retinal_BS"/>
</dbReference>
<evidence type="ECO:0000256" key="14">
    <source>
        <dbReference type="ARBA" id="ARBA00023180"/>
    </source>
</evidence>
<evidence type="ECO:0000256" key="13">
    <source>
        <dbReference type="ARBA" id="ARBA00023170"/>
    </source>
</evidence>
<dbReference type="PROSITE" id="PS50262">
    <property type="entry name" value="G_PROTEIN_RECEP_F1_2"/>
    <property type="match status" value="1"/>
</dbReference>
<evidence type="ECO:0000256" key="12">
    <source>
        <dbReference type="ARBA" id="ARBA00023157"/>
    </source>
</evidence>
<dbReference type="GO" id="GO:0004930">
    <property type="term" value="F:G protein-coupled receptor activity"/>
    <property type="evidence" value="ECO:0007669"/>
    <property type="project" value="UniProtKB-KW"/>
</dbReference>
<comment type="function">
    <text evidence="1">Visual pigments are the light-absorbing molecules that mediate vision. They consist of an apoprotein, opsin, covalently linked to cis-retinal.</text>
</comment>
<organism evidence="19 20">
    <name type="scientific">Clupea harengus</name>
    <name type="common">Atlantic herring</name>
    <dbReference type="NCBI Taxonomy" id="7950"/>
    <lineage>
        <taxon>Eukaryota</taxon>
        <taxon>Metazoa</taxon>
        <taxon>Chordata</taxon>
        <taxon>Craniata</taxon>
        <taxon>Vertebrata</taxon>
        <taxon>Euteleostomi</taxon>
        <taxon>Actinopterygii</taxon>
        <taxon>Neopterygii</taxon>
        <taxon>Teleostei</taxon>
        <taxon>Clupei</taxon>
        <taxon>Clupeiformes</taxon>
        <taxon>Clupeoidei</taxon>
        <taxon>Clupeidae</taxon>
        <taxon>Clupea</taxon>
    </lineage>
</organism>
<comment type="caution">
    <text evidence="17">Lacks conserved residue(s) required for the propagation of feature annotation.</text>
</comment>
<keyword evidence="10 17" id="KW-0297">G-protein coupled receptor</keyword>
<feature type="transmembrane region" description="Helical" evidence="17">
    <location>
        <begin position="196"/>
        <end position="216"/>
    </location>
</feature>
<feature type="transmembrane region" description="Helical" evidence="17">
    <location>
        <begin position="247"/>
        <end position="270"/>
    </location>
</feature>
<dbReference type="FunFam" id="1.20.1070.10:FF:000018">
    <property type="entry name" value="Rhodopsin"/>
    <property type="match status" value="1"/>
</dbReference>
<dbReference type="AlphaFoldDB" id="A0A6P3W230"/>
<dbReference type="GeneID" id="105904100"/>
<keyword evidence="15 17" id="KW-0807">Transducer</keyword>